<gene>
    <name evidence="1" type="ORF">JCM19240_962</name>
</gene>
<sequence length="124" mass="13955">MQIASHGKLNSCPVGYYNALLSHRSNRRREIDKLALLASHGDSVAERALRDKYLELIVQTSRQYYHPVHNATLLDLIEAGFSGLNQAIKQLKVQKALSFDSRAVEAIRAEIFHKMLNYTKSGCA</sequence>
<dbReference type="EMBL" id="BBMT01000004">
    <property type="protein sequence ID" value="GAL34054.1"/>
    <property type="molecule type" value="Genomic_DNA"/>
</dbReference>
<dbReference type="InterPro" id="IPR013325">
    <property type="entry name" value="RNA_pol_sigma_r2"/>
</dbReference>
<dbReference type="OrthoDB" id="9848780at2"/>
<reference evidence="1 2" key="2">
    <citation type="submission" date="2014-09" db="EMBL/GenBank/DDBJ databases">
        <authorList>
            <consortium name="NBRP consortium"/>
            <person name="Sawabe T."/>
            <person name="Meirelles P."/>
            <person name="Nakanishi M."/>
            <person name="Sayaka M."/>
            <person name="Hattori M."/>
            <person name="Ohkuma M."/>
        </authorList>
    </citation>
    <scope>NUCLEOTIDE SEQUENCE [LARGE SCALE GENOMIC DNA]</scope>
    <source>
        <strain evidence="1 2">JCM 19240</strain>
    </source>
</reference>
<dbReference type="AlphaFoldDB" id="A0A090T5P3"/>
<organism evidence="1 2">
    <name type="scientific">Vibrio maritimus</name>
    <dbReference type="NCBI Taxonomy" id="990268"/>
    <lineage>
        <taxon>Bacteria</taxon>
        <taxon>Pseudomonadati</taxon>
        <taxon>Pseudomonadota</taxon>
        <taxon>Gammaproteobacteria</taxon>
        <taxon>Vibrionales</taxon>
        <taxon>Vibrionaceae</taxon>
        <taxon>Vibrio</taxon>
    </lineage>
</organism>
<proteinExistence type="predicted"/>
<protein>
    <submittedName>
        <fullName evidence="1">Uncharacterized protein</fullName>
    </submittedName>
</protein>
<dbReference type="SUPFAM" id="SSF88946">
    <property type="entry name" value="Sigma2 domain of RNA polymerase sigma factors"/>
    <property type="match status" value="1"/>
</dbReference>
<name>A0A090T5P3_9VIBR</name>
<accession>A0A090T5P3</accession>
<keyword evidence="2" id="KW-1185">Reference proteome</keyword>
<reference evidence="1 2" key="1">
    <citation type="submission" date="2014-09" db="EMBL/GenBank/DDBJ databases">
        <title>Vibrio maritimus JCM 19240. (C210) whole genome shotgun sequence.</title>
        <authorList>
            <person name="Sawabe T."/>
            <person name="Meirelles P."/>
            <person name="Nakanishi M."/>
            <person name="Sayaka M."/>
            <person name="Hattori M."/>
            <person name="Ohkuma M."/>
        </authorList>
    </citation>
    <scope>NUCLEOTIDE SEQUENCE [LARGE SCALE GENOMIC DNA]</scope>
    <source>
        <strain evidence="1 2">JCM 19240</strain>
    </source>
</reference>
<evidence type="ECO:0000313" key="1">
    <source>
        <dbReference type="EMBL" id="GAL34054.1"/>
    </source>
</evidence>
<dbReference type="Proteomes" id="UP000029224">
    <property type="component" value="Unassembled WGS sequence"/>
</dbReference>
<dbReference type="Gene3D" id="1.20.120.1810">
    <property type="match status" value="1"/>
</dbReference>
<dbReference type="GO" id="GO:0003700">
    <property type="term" value="F:DNA-binding transcription factor activity"/>
    <property type="evidence" value="ECO:0007669"/>
    <property type="project" value="InterPro"/>
</dbReference>
<evidence type="ECO:0000313" key="2">
    <source>
        <dbReference type="Proteomes" id="UP000029224"/>
    </source>
</evidence>
<comment type="caution">
    <text evidence="1">The sequence shown here is derived from an EMBL/GenBank/DDBJ whole genome shotgun (WGS) entry which is preliminary data.</text>
</comment>
<dbReference type="GO" id="GO:0006352">
    <property type="term" value="P:DNA-templated transcription initiation"/>
    <property type="evidence" value="ECO:0007669"/>
    <property type="project" value="InterPro"/>
</dbReference>